<dbReference type="Gene3D" id="3.20.20.210">
    <property type="match status" value="1"/>
</dbReference>
<dbReference type="InterPro" id="IPR038071">
    <property type="entry name" value="UROD/MetE-like_sf"/>
</dbReference>
<evidence type="ECO:0000259" key="1">
    <source>
        <dbReference type="Pfam" id="PF01208"/>
    </source>
</evidence>
<dbReference type="GO" id="GO:0004853">
    <property type="term" value="F:uroporphyrinogen decarboxylase activity"/>
    <property type="evidence" value="ECO:0007669"/>
    <property type="project" value="InterPro"/>
</dbReference>
<evidence type="ECO:0000313" key="2">
    <source>
        <dbReference type="EMBL" id="PIP16236.1"/>
    </source>
</evidence>
<organism evidence="2 3">
    <name type="scientific">bacterium (Candidatus Ratteibacteria) CG23_combo_of_CG06-09_8_20_14_all_48_7</name>
    <dbReference type="NCBI Taxonomy" id="2014292"/>
    <lineage>
        <taxon>Bacteria</taxon>
        <taxon>Candidatus Ratteibacteria</taxon>
    </lineage>
</organism>
<dbReference type="Pfam" id="PF01208">
    <property type="entry name" value="URO-D"/>
    <property type="match status" value="1"/>
</dbReference>
<dbReference type="EMBL" id="PCRF01000169">
    <property type="protein sequence ID" value="PIP16236.1"/>
    <property type="molecule type" value="Genomic_DNA"/>
</dbReference>
<proteinExistence type="predicted"/>
<comment type="caution">
    <text evidence="2">The sequence shown here is derived from an EMBL/GenBank/DDBJ whole genome shotgun (WGS) entry which is preliminary data.</text>
</comment>
<feature type="non-terminal residue" evidence="2">
    <location>
        <position position="277"/>
    </location>
</feature>
<accession>A0A2G9YAI4</accession>
<dbReference type="AlphaFoldDB" id="A0A2G9YAI4"/>
<sequence>MEYHTGYIQKLTGLSEENPERNRRFYDLWGYDFLWIVDDGLHGNWLKKGRATDMGHASYASDGSDKRNSVESPFKTPEDVWAFDPIKEYGFPDFDEQVKAYEDFIKKERQMYPEQLTTGGYYKTIISGAIQAFGWDMLLMAASDSDKFEKVLDGFFRFTLYHMEAWAKTSVEVIIQHDDFVWASGPFLHPEFYRKAIISRYKELWKPLKKAGKKVLFCSDGDFRIFANDIVKAGADGLIFEPVNNFKFMAENFGDSVCLVGSAVDCRDMTFNKWEQV</sequence>
<dbReference type="SUPFAM" id="SSF51726">
    <property type="entry name" value="UROD/MetE-like"/>
    <property type="match status" value="1"/>
</dbReference>
<reference evidence="2 3" key="1">
    <citation type="submission" date="2017-09" db="EMBL/GenBank/DDBJ databases">
        <title>Depth-based differentiation of microbial function through sediment-hosted aquifers and enrichment of novel symbionts in the deep terrestrial subsurface.</title>
        <authorList>
            <person name="Probst A.J."/>
            <person name="Ladd B."/>
            <person name="Jarett J.K."/>
            <person name="Geller-Mcgrath D.E."/>
            <person name="Sieber C.M."/>
            <person name="Emerson J.B."/>
            <person name="Anantharaman K."/>
            <person name="Thomas B.C."/>
            <person name="Malmstrom R."/>
            <person name="Stieglmeier M."/>
            <person name="Klingl A."/>
            <person name="Woyke T."/>
            <person name="Ryan C.M."/>
            <person name="Banfield J.F."/>
        </authorList>
    </citation>
    <scope>NUCLEOTIDE SEQUENCE [LARGE SCALE GENOMIC DNA]</scope>
    <source>
        <strain evidence="2">CG23_combo_of_CG06-09_8_20_14_all_48_7</strain>
    </source>
</reference>
<dbReference type="InterPro" id="IPR000257">
    <property type="entry name" value="Uroporphyrinogen_deCOase"/>
</dbReference>
<dbReference type="GO" id="GO:0006779">
    <property type="term" value="P:porphyrin-containing compound biosynthetic process"/>
    <property type="evidence" value="ECO:0007669"/>
    <property type="project" value="InterPro"/>
</dbReference>
<evidence type="ECO:0000313" key="3">
    <source>
        <dbReference type="Proteomes" id="UP000230392"/>
    </source>
</evidence>
<feature type="domain" description="Uroporphyrinogen decarboxylase (URO-D)" evidence="1">
    <location>
        <begin position="136"/>
        <end position="263"/>
    </location>
</feature>
<name>A0A2G9YAI4_9BACT</name>
<dbReference type="Proteomes" id="UP000230392">
    <property type="component" value="Unassembled WGS sequence"/>
</dbReference>
<protein>
    <recommendedName>
        <fullName evidence="1">Uroporphyrinogen decarboxylase (URO-D) domain-containing protein</fullName>
    </recommendedName>
</protein>
<gene>
    <name evidence="2" type="ORF">COX46_03525</name>
</gene>